<dbReference type="EMBL" id="PJCH01000006">
    <property type="protein sequence ID" value="PQA87591.1"/>
    <property type="molecule type" value="Genomic_DNA"/>
</dbReference>
<proteinExistence type="predicted"/>
<protein>
    <submittedName>
        <fullName evidence="1">Uncharacterized protein</fullName>
    </submittedName>
</protein>
<sequence>MGVELKKAAQKTFKKHTDTALRDVVNGDLFDHSPAACPRRFLGNPTNASSLSAGDDVKLEFDGDALIGTRGITKVLEANNPPPDVVEYVRQRSGLAPGTIANVNPLSGTVEIDLC</sequence>
<name>A0A2S7K535_9PROT</name>
<keyword evidence="2" id="KW-1185">Reference proteome</keyword>
<gene>
    <name evidence="1" type="ORF">CW354_10955</name>
</gene>
<accession>A0A2S7K535</accession>
<evidence type="ECO:0000313" key="1">
    <source>
        <dbReference type="EMBL" id="PQA87591.1"/>
    </source>
</evidence>
<dbReference type="RefSeq" id="WP_104830129.1">
    <property type="nucleotide sequence ID" value="NZ_PJCH01000006.1"/>
</dbReference>
<comment type="caution">
    <text evidence="1">The sequence shown here is derived from an EMBL/GenBank/DDBJ whole genome shotgun (WGS) entry which is preliminary data.</text>
</comment>
<dbReference type="OrthoDB" id="8452409at2"/>
<reference evidence="1 2" key="1">
    <citation type="submission" date="2017-12" db="EMBL/GenBank/DDBJ databases">
        <authorList>
            <person name="Hurst M.R.H."/>
        </authorList>
    </citation>
    <scope>NUCLEOTIDE SEQUENCE [LARGE SCALE GENOMIC DNA]</scope>
    <source>
        <strain evidence="1 2">SY-3-19</strain>
    </source>
</reference>
<dbReference type="AlphaFoldDB" id="A0A2S7K535"/>
<evidence type="ECO:0000313" key="2">
    <source>
        <dbReference type="Proteomes" id="UP000239504"/>
    </source>
</evidence>
<organism evidence="1 2">
    <name type="scientific">Hyphococcus luteus</name>
    <dbReference type="NCBI Taxonomy" id="2058213"/>
    <lineage>
        <taxon>Bacteria</taxon>
        <taxon>Pseudomonadati</taxon>
        <taxon>Pseudomonadota</taxon>
        <taxon>Alphaproteobacteria</taxon>
        <taxon>Parvularculales</taxon>
        <taxon>Parvularculaceae</taxon>
        <taxon>Hyphococcus</taxon>
    </lineage>
</organism>
<dbReference type="Proteomes" id="UP000239504">
    <property type="component" value="Unassembled WGS sequence"/>
</dbReference>